<proteinExistence type="predicted"/>
<keyword evidence="2" id="KW-1185">Reference proteome</keyword>
<evidence type="ECO:0000313" key="2">
    <source>
        <dbReference type="Proteomes" id="UP000516093"/>
    </source>
</evidence>
<name>A0A7H0GT27_9BACT</name>
<dbReference type="AlphaFoldDB" id="A0A7H0GT27"/>
<sequence>MPKIYKYISSQFAGAMLDSGTIRVGTIYSYRKDENIEVGDSGEGVLTVERRLPDFTGANVSSKDIPAGVFPVFFSEGTTFSKVIIQDNYVHNDRNYPDVYIYCTTKEPNKDVMKSFGADTCVEIADNHKFHTLIAEEMMYSKKLIHGLYLHKSCIYEGRIVTRDSLDNYWMKEPRHIHQREVRLVMPPKEVGSTIEPVLISNPDIGKLCSIYKF</sequence>
<organism evidence="1 2">
    <name type="scientific">Hymenobacter qilianensis</name>
    <dbReference type="NCBI Taxonomy" id="1385715"/>
    <lineage>
        <taxon>Bacteria</taxon>
        <taxon>Pseudomonadati</taxon>
        <taxon>Bacteroidota</taxon>
        <taxon>Cytophagia</taxon>
        <taxon>Cytophagales</taxon>
        <taxon>Hymenobacteraceae</taxon>
        <taxon>Hymenobacter</taxon>
    </lineage>
</organism>
<dbReference type="Proteomes" id="UP000516093">
    <property type="component" value="Chromosome"/>
</dbReference>
<reference evidence="1 2" key="1">
    <citation type="submission" date="2020-08" db="EMBL/GenBank/DDBJ databases">
        <title>Genome sequence of Hymenobacter qilianensis JCM 19763T.</title>
        <authorList>
            <person name="Hyun D.-W."/>
            <person name="Bae J.-W."/>
        </authorList>
    </citation>
    <scope>NUCLEOTIDE SEQUENCE [LARGE SCALE GENOMIC DNA]</scope>
    <source>
        <strain evidence="1 2">JCM 19763</strain>
    </source>
</reference>
<protein>
    <submittedName>
        <fullName evidence="1">Uncharacterized protein</fullName>
    </submittedName>
</protein>
<dbReference type="RefSeq" id="WP_187731727.1">
    <property type="nucleotide sequence ID" value="NZ_BMFN01000003.1"/>
</dbReference>
<gene>
    <name evidence="1" type="ORF">H9L05_15645</name>
</gene>
<evidence type="ECO:0000313" key="1">
    <source>
        <dbReference type="EMBL" id="QNP51443.1"/>
    </source>
</evidence>
<dbReference type="EMBL" id="CP060784">
    <property type="protein sequence ID" value="QNP51443.1"/>
    <property type="molecule type" value="Genomic_DNA"/>
</dbReference>
<dbReference type="KEGG" id="hqi:H9L05_15645"/>
<accession>A0A7H0GT27</accession>